<dbReference type="GO" id="GO:0005886">
    <property type="term" value="C:plasma membrane"/>
    <property type="evidence" value="ECO:0007669"/>
    <property type="project" value="UniProtKB-SubCell"/>
</dbReference>
<dbReference type="EMBL" id="QUNO01000031">
    <property type="protein sequence ID" value="REH27021.1"/>
    <property type="molecule type" value="Genomic_DNA"/>
</dbReference>
<evidence type="ECO:0000256" key="2">
    <source>
        <dbReference type="ARBA" id="ARBA00022448"/>
    </source>
</evidence>
<evidence type="ECO:0000256" key="4">
    <source>
        <dbReference type="ARBA" id="ARBA00022692"/>
    </source>
</evidence>
<evidence type="ECO:0000313" key="7">
    <source>
        <dbReference type="EMBL" id="REH27021.1"/>
    </source>
</evidence>
<dbReference type="OrthoDB" id="2063054at2"/>
<dbReference type="PANTHER" id="PTHR43744">
    <property type="entry name" value="ABC TRANSPORTER PERMEASE PROTEIN MG189-RELATED-RELATED"/>
    <property type="match status" value="1"/>
</dbReference>
<sequence length="143" mass="15602">MLGSVLAVSVVPFAGLAIPLSYLLAGQRDSLTAQVLPSMANAYTYRFCTRVPRSRGGREDASELYGAGVRRTCFAVVAPMSKPAFASATVLTFLTQWGSFLWRVLMVSDPTVRPPPLAISVLRGSRRTTGARSWPSVWWCCRC</sequence>
<proteinExistence type="predicted"/>
<evidence type="ECO:0000313" key="8">
    <source>
        <dbReference type="Proteomes" id="UP000256269"/>
    </source>
</evidence>
<evidence type="ECO:0000256" key="6">
    <source>
        <dbReference type="ARBA" id="ARBA00023136"/>
    </source>
</evidence>
<dbReference type="InterPro" id="IPR035906">
    <property type="entry name" value="MetI-like_sf"/>
</dbReference>
<dbReference type="PANTHER" id="PTHR43744:SF8">
    <property type="entry name" value="SN-GLYCEROL-3-PHOSPHATE TRANSPORT SYSTEM PERMEASE PROTEIN UGPE"/>
    <property type="match status" value="1"/>
</dbReference>
<protein>
    <submittedName>
        <fullName evidence="7">Multiple sugar transport system permease protein</fullName>
    </submittedName>
</protein>
<dbReference type="RefSeq" id="WP_116181847.1">
    <property type="nucleotide sequence ID" value="NZ_CP144375.1"/>
</dbReference>
<organism evidence="7 8">
    <name type="scientific">Kutzneria buriramensis</name>
    <dbReference type="NCBI Taxonomy" id="1045776"/>
    <lineage>
        <taxon>Bacteria</taxon>
        <taxon>Bacillati</taxon>
        <taxon>Actinomycetota</taxon>
        <taxon>Actinomycetes</taxon>
        <taxon>Pseudonocardiales</taxon>
        <taxon>Pseudonocardiaceae</taxon>
        <taxon>Kutzneria</taxon>
    </lineage>
</organism>
<keyword evidence="8" id="KW-1185">Reference proteome</keyword>
<dbReference type="Proteomes" id="UP000256269">
    <property type="component" value="Unassembled WGS sequence"/>
</dbReference>
<keyword evidence="7" id="KW-0762">Sugar transport</keyword>
<evidence type="ECO:0000256" key="1">
    <source>
        <dbReference type="ARBA" id="ARBA00004651"/>
    </source>
</evidence>
<keyword evidence="3" id="KW-1003">Cell membrane</keyword>
<comment type="subcellular location">
    <subcellularLocation>
        <location evidence="1">Cell membrane</location>
        <topology evidence="1">Multi-pass membrane protein</topology>
    </subcellularLocation>
</comment>
<name>A0A3E0GUB1_9PSEU</name>
<dbReference type="Gene3D" id="1.10.3720.10">
    <property type="entry name" value="MetI-like"/>
    <property type="match status" value="1"/>
</dbReference>
<evidence type="ECO:0000256" key="5">
    <source>
        <dbReference type="ARBA" id="ARBA00022989"/>
    </source>
</evidence>
<evidence type="ECO:0000256" key="3">
    <source>
        <dbReference type="ARBA" id="ARBA00022475"/>
    </source>
</evidence>
<gene>
    <name evidence="7" type="ORF">BCF44_13176</name>
</gene>
<keyword evidence="2" id="KW-0813">Transport</keyword>
<keyword evidence="4" id="KW-0812">Transmembrane</keyword>
<keyword evidence="5" id="KW-1133">Transmembrane helix</keyword>
<comment type="caution">
    <text evidence="7">The sequence shown here is derived from an EMBL/GenBank/DDBJ whole genome shotgun (WGS) entry which is preliminary data.</text>
</comment>
<accession>A0A3E0GUB1</accession>
<keyword evidence="6" id="KW-0472">Membrane</keyword>
<reference evidence="7 8" key="1">
    <citation type="submission" date="2018-08" db="EMBL/GenBank/DDBJ databases">
        <title>Genomic Encyclopedia of Archaeal and Bacterial Type Strains, Phase II (KMG-II): from individual species to whole genera.</title>
        <authorList>
            <person name="Goeker M."/>
        </authorList>
    </citation>
    <scope>NUCLEOTIDE SEQUENCE [LARGE SCALE GENOMIC DNA]</scope>
    <source>
        <strain evidence="7 8">DSM 45791</strain>
    </source>
</reference>
<dbReference type="SUPFAM" id="SSF161098">
    <property type="entry name" value="MetI-like"/>
    <property type="match status" value="1"/>
</dbReference>
<dbReference type="AlphaFoldDB" id="A0A3E0GUB1"/>